<dbReference type="EnsemblMetazoa" id="XM_003387464.3">
    <property type="protein sequence ID" value="XP_003387512.1"/>
    <property type="gene ID" value="LOC100637840"/>
</dbReference>
<comment type="subcellular location">
    <subcellularLocation>
        <location evidence="1">Mitochondrion</location>
    </subcellularLocation>
</comment>
<keyword evidence="5" id="KW-0496">Mitochondrion</keyword>
<dbReference type="InterPro" id="IPR007648">
    <property type="entry name" value="ATPase_inhibitor_mt"/>
</dbReference>
<evidence type="ECO:0000256" key="5">
    <source>
        <dbReference type="ARBA" id="ARBA00023128"/>
    </source>
</evidence>
<dbReference type="Pfam" id="PF04568">
    <property type="entry name" value="IATP"/>
    <property type="match status" value="1"/>
</dbReference>
<dbReference type="STRING" id="400682.A0A1X7UKN2"/>
<evidence type="ECO:0000313" key="7">
    <source>
        <dbReference type="EnsemblMetazoa" id="Aqu2.1.28535_001"/>
    </source>
</evidence>
<evidence type="ECO:0000256" key="6">
    <source>
        <dbReference type="SAM" id="Coils"/>
    </source>
</evidence>
<dbReference type="OrthoDB" id="10045676at2759"/>
<dbReference type="AlphaFoldDB" id="A0A1X7UKN2"/>
<keyword evidence="8" id="KW-1185">Reference proteome</keyword>
<accession>A0A1X7UKN2</accession>
<keyword evidence="4 6" id="KW-0175">Coiled coil</keyword>
<dbReference type="Proteomes" id="UP000007879">
    <property type="component" value="Unassembled WGS sequence"/>
</dbReference>
<evidence type="ECO:0000256" key="3">
    <source>
        <dbReference type="ARBA" id="ARBA00022946"/>
    </source>
</evidence>
<dbReference type="EnsemblMetazoa" id="Aqu2.1.28535_001">
    <property type="protein sequence ID" value="Aqu2.1.28535_001"/>
    <property type="gene ID" value="Aqu2.1.28535"/>
</dbReference>
<dbReference type="Gene3D" id="1.20.5.500">
    <property type="entry name" value="Single helix bin"/>
    <property type="match status" value="1"/>
</dbReference>
<protein>
    <recommendedName>
        <fullName evidence="9">ATPase inhibitor, mitochondrial</fullName>
    </recommendedName>
</protein>
<reference evidence="8" key="1">
    <citation type="journal article" date="2010" name="Nature">
        <title>The Amphimedon queenslandica genome and the evolution of animal complexity.</title>
        <authorList>
            <person name="Srivastava M."/>
            <person name="Simakov O."/>
            <person name="Chapman J."/>
            <person name="Fahey B."/>
            <person name="Gauthier M.E."/>
            <person name="Mitros T."/>
            <person name="Richards G.S."/>
            <person name="Conaco C."/>
            <person name="Dacre M."/>
            <person name="Hellsten U."/>
            <person name="Larroux C."/>
            <person name="Putnam N.H."/>
            <person name="Stanke M."/>
            <person name="Adamska M."/>
            <person name="Darling A."/>
            <person name="Degnan S.M."/>
            <person name="Oakley T.H."/>
            <person name="Plachetzki D.C."/>
            <person name="Zhai Y."/>
            <person name="Adamski M."/>
            <person name="Calcino A."/>
            <person name="Cummins S.F."/>
            <person name="Goodstein D.M."/>
            <person name="Harris C."/>
            <person name="Jackson D.J."/>
            <person name="Leys S.P."/>
            <person name="Shu S."/>
            <person name="Woodcroft B.J."/>
            <person name="Vervoort M."/>
            <person name="Kosik K.S."/>
            <person name="Manning G."/>
            <person name="Degnan B.M."/>
            <person name="Rokhsar D.S."/>
        </authorList>
    </citation>
    <scope>NUCLEOTIDE SEQUENCE [LARGE SCALE GENOMIC DNA]</scope>
</reference>
<proteinExistence type="inferred from homology"/>
<evidence type="ECO:0008006" key="9">
    <source>
        <dbReference type="Google" id="ProtNLM"/>
    </source>
</evidence>
<keyword evidence="3" id="KW-0809">Transit peptide</keyword>
<evidence type="ECO:0000256" key="4">
    <source>
        <dbReference type="ARBA" id="ARBA00023054"/>
    </source>
</evidence>
<dbReference type="GO" id="GO:0042030">
    <property type="term" value="F:ATPase inhibitor activity"/>
    <property type="evidence" value="ECO:0007669"/>
    <property type="project" value="InterPro"/>
</dbReference>
<evidence type="ECO:0000313" key="8">
    <source>
        <dbReference type="Proteomes" id="UP000007879"/>
    </source>
</evidence>
<evidence type="ECO:0000256" key="1">
    <source>
        <dbReference type="ARBA" id="ARBA00004173"/>
    </source>
</evidence>
<dbReference type="GO" id="GO:0005739">
    <property type="term" value="C:mitochondrion"/>
    <property type="evidence" value="ECO:0007669"/>
    <property type="project" value="UniProtKB-SubCell"/>
</dbReference>
<gene>
    <name evidence="7" type="primary">100637840</name>
</gene>
<comment type="similarity">
    <text evidence="2">Belongs to the ATPase inhibitor family.</text>
</comment>
<reference evidence="7" key="2">
    <citation type="submission" date="2017-05" db="UniProtKB">
        <authorList>
            <consortium name="EnsemblMetazoa"/>
        </authorList>
    </citation>
    <scope>IDENTIFICATION</scope>
</reference>
<dbReference type="InParanoid" id="A0A1X7UKN2"/>
<organism evidence="7">
    <name type="scientific">Amphimedon queenslandica</name>
    <name type="common">Sponge</name>
    <dbReference type="NCBI Taxonomy" id="400682"/>
    <lineage>
        <taxon>Eukaryota</taxon>
        <taxon>Metazoa</taxon>
        <taxon>Porifera</taxon>
        <taxon>Demospongiae</taxon>
        <taxon>Heteroscleromorpha</taxon>
        <taxon>Haplosclerida</taxon>
        <taxon>Niphatidae</taxon>
        <taxon>Amphimedon</taxon>
    </lineage>
</organism>
<dbReference type="KEGG" id="aqu:100637840"/>
<dbReference type="eggNOG" id="ENOG502S4JP">
    <property type="taxonomic scope" value="Eukaryota"/>
</dbReference>
<name>A0A1X7UKN2_AMPQE</name>
<sequence>MALNKLHVLSGISTRRALPLLSARWYSDEGAIRDAGGAFSKKEKAIEDQYFRRLEQEQLQKLKDHANEHHKEEIDAHTQSIKELEEQIKRHKEKIERHKKKMEDH</sequence>
<feature type="coiled-coil region" evidence="6">
    <location>
        <begin position="52"/>
        <end position="101"/>
    </location>
</feature>
<dbReference type="PANTHER" id="PTHR48417">
    <property type="entry name" value="ATP SYNTHASE F1 SUBUNIT EPSILON"/>
    <property type="match status" value="1"/>
</dbReference>
<dbReference type="SUPFAM" id="SSF64602">
    <property type="entry name" value="F1 ATPase inhibitor, IF1, C-terminal domain"/>
    <property type="match status" value="1"/>
</dbReference>
<evidence type="ECO:0000256" key="2">
    <source>
        <dbReference type="ARBA" id="ARBA00010901"/>
    </source>
</evidence>
<dbReference type="PANTHER" id="PTHR48417:SF1">
    <property type="entry name" value="ATP SYNTHASE F1 SUBUNIT EPSILON"/>
    <property type="match status" value="1"/>
</dbReference>